<dbReference type="OrthoDB" id="5734927at2"/>
<dbReference type="KEGG" id="halc:EY643_02085"/>
<dbReference type="Proteomes" id="UP000326287">
    <property type="component" value="Chromosome"/>
</dbReference>
<evidence type="ECO:0000313" key="3">
    <source>
        <dbReference type="EMBL" id="QFU77717.1"/>
    </source>
</evidence>
<keyword evidence="1" id="KW-0732">Signal</keyword>
<gene>
    <name evidence="3" type="ORF">EY643_02085</name>
</gene>
<reference evidence="3 4" key="1">
    <citation type="submission" date="2019-02" db="EMBL/GenBank/DDBJ databases">
        <authorList>
            <person name="Li S.-H."/>
        </authorList>
    </citation>
    <scope>NUCLEOTIDE SEQUENCE [LARGE SCALE GENOMIC DNA]</scope>
    <source>
        <strain evidence="3 4">IMCC14385</strain>
    </source>
</reference>
<keyword evidence="4" id="KW-1185">Reference proteome</keyword>
<dbReference type="GO" id="GO:0016810">
    <property type="term" value="F:hydrolase activity, acting on carbon-nitrogen (but not peptide) bonds"/>
    <property type="evidence" value="ECO:0007669"/>
    <property type="project" value="InterPro"/>
</dbReference>
<evidence type="ECO:0000259" key="2">
    <source>
        <dbReference type="Pfam" id="PF07969"/>
    </source>
</evidence>
<accession>A0A5P9NPJ8</accession>
<dbReference type="InterPro" id="IPR033932">
    <property type="entry name" value="YtcJ-like"/>
</dbReference>
<dbReference type="InterPro" id="IPR032466">
    <property type="entry name" value="Metal_Hydrolase"/>
</dbReference>
<dbReference type="Gene3D" id="2.30.40.10">
    <property type="entry name" value="Urease, subunit C, domain 1"/>
    <property type="match status" value="1"/>
</dbReference>
<dbReference type="AlphaFoldDB" id="A0A5P9NPJ8"/>
<dbReference type="EMBL" id="CP036422">
    <property type="protein sequence ID" value="QFU77717.1"/>
    <property type="molecule type" value="Genomic_DNA"/>
</dbReference>
<feature type="signal peptide" evidence="1">
    <location>
        <begin position="1"/>
        <end position="23"/>
    </location>
</feature>
<feature type="chain" id="PRO_5024938245" evidence="1">
    <location>
        <begin position="24"/>
        <end position="569"/>
    </location>
</feature>
<keyword evidence="3" id="KW-0378">Hydrolase</keyword>
<sequence length="569" mass="62872">MYRLFLQISLLSVFAVASASASAELIVYTAKKIITMETALPEANAVAVKDGRIFAVGSEKELESLAEKLGGRVDRSLSDKILLPGFIDPHVHPSLPAVLTQFPFLAPDDWSLPTGEFPGATDPASYEKQLKALAARHSDDATPFIAWGYHPLWHGDVYREQLNDWFGDQPVMLWHRSFHELIGNDAALAMLGVTEDDVAGQAEIDWARGHFWENGLKFLIPRLSFLFAPERYGKGMQNFIEMMHRGGVTTALDMGTGIFGNPTAEIDLIRRSAEGISAPGRIILTPIITDFLARGKSPQEALAEIEAWRASDSRRVSVGKHFKIMMDGAIFSGLAQMGPPGYLDGHEGLWMAPLETTAQWAQFFWSEGYQIHAHTNGDLSAAALIDMVRTMQEVHPRPDHRTSLEHFAYSTDDQSRQMAALGMVVSANPYYQYLLADIYADEWLGPDRGRQMVRLGSLQRHGVPFGLHSDCPMAPLSPLTLAAAAVQRESISGKDNATPERIDLHSALRAITIDAAWVMGAEDDIGSIRAGKRADFTVLESDPYRVKAERLKDIDIWGVVFEGELHPVE</sequence>
<dbReference type="SUPFAM" id="SSF51338">
    <property type="entry name" value="Composite domain of metallo-dependent hydrolases"/>
    <property type="match status" value="1"/>
</dbReference>
<dbReference type="InterPro" id="IPR011059">
    <property type="entry name" value="Metal-dep_hydrolase_composite"/>
</dbReference>
<evidence type="ECO:0000313" key="4">
    <source>
        <dbReference type="Proteomes" id="UP000326287"/>
    </source>
</evidence>
<dbReference type="Gene3D" id="3.10.310.70">
    <property type="match status" value="1"/>
</dbReference>
<proteinExistence type="predicted"/>
<dbReference type="PANTHER" id="PTHR22642:SF2">
    <property type="entry name" value="PROTEIN LONG AFTER FAR-RED 3"/>
    <property type="match status" value="1"/>
</dbReference>
<organism evidence="3 4">
    <name type="scientific">Halioglobus maricola</name>
    <dbReference type="NCBI Taxonomy" id="2601894"/>
    <lineage>
        <taxon>Bacteria</taxon>
        <taxon>Pseudomonadati</taxon>
        <taxon>Pseudomonadota</taxon>
        <taxon>Gammaproteobacteria</taxon>
        <taxon>Cellvibrionales</taxon>
        <taxon>Halieaceae</taxon>
        <taxon>Halioglobus</taxon>
    </lineage>
</organism>
<feature type="domain" description="Amidohydrolase 3" evidence="2">
    <location>
        <begin position="77"/>
        <end position="564"/>
    </location>
</feature>
<evidence type="ECO:0000256" key="1">
    <source>
        <dbReference type="SAM" id="SignalP"/>
    </source>
</evidence>
<dbReference type="InterPro" id="IPR013108">
    <property type="entry name" value="Amidohydro_3"/>
</dbReference>
<dbReference type="CDD" id="cd01300">
    <property type="entry name" value="YtcJ_like"/>
    <property type="match status" value="1"/>
</dbReference>
<dbReference type="PANTHER" id="PTHR22642">
    <property type="entry name" value="IMIDAZOLONEPROPIONASE"/>
    <property type="match status" value="1"/>
</dbReference>
<dbReference type="SUPFAM" id="SSF51556">
    <property type="entry name" value="Metallo-dependent hydrolases"/>
    <property type="match status" value="1"/>
</dbReference>
<name>A0A5P9NPJ8_9GAMM</name>
<dbReference type="Gene3D" id="3.20.20.140">
    <property type="entry name" value="Metal-dependent hydrolases"/>
    <property type="match status" value="1"/>
</dbReference>
<dbReference type="Pfam" id="PF07969">
    <property type="entry name" value="Amidohydro_3"/>
    <property type="match status" value="1"/>
</dbReference>
<protein>
    <submittedName>
        <fullName evidence="3">Amidohydrolase</fullName>
    </submittedName>
</protein>